<keyword evidence="3" id="KW-1185">Reference proteome</keyword>
<keyword evidence="2" id="KW-0378">Hydrolase</keyword>
<dbReference type="EMBL" id="JBHSGP010000007">
    <property type="protein sequence ID" value="MFC4721507.1"/>
    <property type="molecule type" value="Genomic_DNA"/>
</dbReference>
<keyword evidence="2" id="KW-0255">Endonuclease</keyword>
<name>A0ABV9MZS2_9FLAO</name>
<evidence type="ECO:0000259" key="1">
    <source>
        <dbReference type="Pfam" id="PF19580"/>
    </source>
</evidence>
<accession>A0ABV9MZS2</accession>
<dbReference type="GO" id="GO:0004519">
    <property type="term" value="F:endonuclease activity"/>
    <property type="evidence" value="ECO:0007669"/>
    <property type="project" value="UniProtKB-KW"/>
</dbReference>
<protein>
    <submittedName>
        <fullName evidence="2">Endonuclease/exonuclease/phosphatase family protein</fullName>
    </submittedName>
</protein>
<dbReference type="Gene3D" id="3.60.10.10">
    <property type="entry name" value="Endonuclease/exonuclease/phosphatase"/>
    <property type="match status" value="1"/>
</dbReference>
<feature type="domain" description="Endonuclease/exonuclease/phosphatase" evidence="1">
    <location>
        <begin position="16"/>
        <end position="322"/>
    </location>
</feature>
<evidence type="ECO:0000313" key="3">
    <source>
        <dbReference type="Proteomes" id="UP001595953"/>
    </source>
</evidence>
<comment type="caution">
    <text evidence="2">The sequence shown here is derived from an EMBL/GenBank/DDBJ whole genome shotgun (WGS) entry which is preliminary data.</text>
</comment>
<organism evidence="2 3">
    <name type="scientific">Geojedonia litorea</name>
    <dbReference type="NCBI Taxonomy" id="1268269"/>
    <lineage>
        <taxon>Bacteria</taxon>
        <taxon>Pseudomonadati</taxon>
        <taxon>Bacteroidota</taxon>
        <taxon>Flavobacteriia</taxon>
        <taxon>Flavobacteriales</taxon>
        <taxon>Flavobacteriaceae</taxon>
        <taxon>Geojedonia</taxon>
    </lineage>
</organism>
<sequence>MLSKTHELNFTQNLQTVAFYNIENLFDIYDDEHTNDDDFLPNSAKRWTQKRYDRKLYKLGSVISQIGLNETQQPPSIVGLAEVENAAVLQDLISSSELAEHRYNFVHYDSTDERGIDVALLYREEMFKVQSTETFSVHLVDDNGEPDYTRDILLVTGFLNNDLIHVIVNHWSSRRDGDEATAYKRIAASNRVLEIINQLERLYDNPKIVVMGDFNDNPTDRSIVHLLANAQLFHPLISKWTPERGTQNHDFKWNLFDQIMCSNNLLNGSDQGYRFKGAEIFDEKFLTQYHGKYKGQPYRTYVGKKYKGGFSDHFPVYMLLEKD</sequence>
<proteinExistence type="predicted"/>
<dbReference type="InterPro" id="IPR005135">
    <property type="entry name" value="Endo/exonuclease/phosphatase"/>
</dbReference>
<dbReference type="Pfam" id="PF19580">
    <property type="entry name" value="Exo_endo_phos_3"/>
    <property type="match status" value="1"/>
</dbReference>
<dbReference type="PANTHER" id="PTHR42834">
    <property type="entry name" value="ENDONUCLEASE/EXONUCLEASE/PHOSPHATASE FAMILY PROTEIN (AFU_ORTHOLOGUE AFUA_3G09210)"/>
    <property type="match status" value="1"/>
</dbReference>
<dbReference type="SUPFAM" id="SSF56219">
    <property type="entry name" value="DNase I-like"/>
    <property type="match status" value="1"/>
</dbReference>
<evidence type="ECO:0000313" key="2">
    <source>
        <dbReference type="EMBL" id="MFC4721507.1"/>
    </source>
</evidence>
<dbReference type="Proteomes" id="UP001595953">
    <property type="component" value="Unassembled WGS sequence"/>
</dbReference>
<dbReference type="RefSeq" id="WP_387961242.1">
    <property type="nucleotide sequence ID" value="NZ_JBHSGP010000007.1"/>
</dbReference>
<gene>
    <name evidence="2" type="ORF">ACFO5O_04175</name>
</gene>
<dbReference type="PANTHER" id="PTHR42834:SF1">
    <property type="entry name" value="ENDONUCLEASE_EXONUCLEASE_PHOSPHATASE FAMILY PROTEIN (AFU_ORTHOLOGUE AFUA_3G09210)"/>
    <property type="match status" value="1"/>
</dbReference>
<reference evidence="3" key="1">
    <citation type="journal article" date="2019" name="Int. J. Syst. Evol. Microbiol.">
        <title>The Global Catalogue of Microorganisms (GCM) 10K type strain sequencing project: providing services to taxonomists for standard genome sequencing and annotation.</title>
        <authorList>
            <consortium name="The Broad Institute Genomics Platform"/>
            <consortium name="The Broad Institute Genome Sequencing Center for Infectious Disease"/>
            <person name="Wu L."/>
            <person name="Ma J."/>
        </authorList>
    </citation>
    <scope>NUCLEOTIDE SEQUENCE [LARGE SCALE GENOMIC DNA]</scope>
    <source>
        <strain evidence="3">CCUG 63682</strain>
    </source>
</reference>
<keyword evidence="2" id="KW-0540">Nuclease</keyword>
<dbReference type="InterPro" id="IPR036691">
    <property type="entry name" value="Endo/exonu/phosph_ase_sf"/>
</dbReference>